<evidence type="ECO:0000256" key="4">
    <source>
        <dbReference type="ARBA" id="ARBA00022729"/>
    </source>
</evidence>
<evidence type="ECO:0000256" key="5">
    <source>
        <dbReference type="ARBA" id="ARBA00022824"/>
    </source>
</evidence>
<keyword evidence="6" id="KW-0325">Glycoprotein</keyword>
<sequence length="402" mass="47235">MKVICEPKSEDDSLLECSELIRHCRAKNLYLDLRKLESAHNRKRFSVEAFNKPGVVGGHCKLDRDYLKSQSKHFSELQSWYGELNEYTETVFKPVKHKRKCDLVITRPTIFMKFDSGVNMYHHFCDFINLYMSQHINGSFSQDINIVMWDSSNMVYGDLFFDMWSVFTDTHFLHLKDWDGKRICIADGVFSLLPRMQRGMFYNMPLVPHCQGSSLMRAFSQHVLHRLGVTQEGPKKDKIRITLLDRQTKHRNIVNQNELVEELQNMPGVEVNVVVYHWRNMKIADQLQITHNSDIFIGMHGAGLTHLLFLPDWAVIFEISNCEDENCYKHLAAIRGVKYMTWEDNDLVQKHNEIDHPALGKPHPKFCDYKFDVPEFRRLILQAVAHVRDHKAYRQPHEKDEL</sequence>
<evidence type="ECO:0000256" key="8">
    <source>
        <dbReference type="ARBA" id="ARBA00042574"/>
    </source>
</evidence>
<dbReference type="PANTHER" id="PTHR20961">
    <property type="entry name" value="GLYCOSYLTRANSFERASE"/>
    <property type="match status" value="1"/>
</dbReference>
<keyword evidence="5" id="KW-0256">Endoplasmic reticulum</keyword>
<dbReference type="GO" id="GO:0097363">
    <property type="term" value="F:protein O-acetylglucosaminyltransferase activity"/>
    <property type="evidence" value="ECO:0007669"/>
    <property type="project" value="UniProtKB-EC"/>
</dbReference>
<dbReference type="InterPro" id="IPR007657">
    <property type="entry name" value="Glycosyltransferase_61"/>
</dbReference>
<name>A0A7M7MZE1_STRPU</name>
<evidence type="ECO:0000313" key="13">
    <source>
        <dbReference type="Proteomes" id="UP000007110"/>
    </source>
</evidence>
<evidence type="ECO:0000256" key="2">
    <source>
        <dbReference type="ARBA" id="ARBA00022676"/>
    </source>
</evidence>
<accession>A0A7M7MZE1</accession>
<dbReference type="InterPro" id="IPR049625">
    <property type="entry name" value="Glyco_transf_61_cat"/>
</dbReference>
<dbReference type="AlphaFoldDB" id="A0A7M7MZE1"/>
<dbReference type="RefSeq" id="XP_030828723.1">
    <property type="nucleotide sequence ID" value="XM_030972863.1"/>
</dbReference>
<dbReference type="Pfam" id="PF04577">
    <property type="entry name" value="Glyco_transf_61"/>
    <property type="match status" value="1"/>
</dbReference>
<dbReference type="EC" id="2.4.1.255" evidence="1"/>
<proteinExistence type="predicted"/>
<organism evidence="12 13">
    <name type="scientific">Strongylocentrotus purpuratus</name>
    <name type="common">Purple sea urchin</name>
    <dbReference type="NCBI Taxonomy" id="7668"/>
    <lineage>
        <taxon>Eukaryota</taxon>
        <taxon>Metazoa</taxon>
        <taxon>Echinodermata</taxon>
        <taxon>Eleutherozoa</taxon>
        <taxon>Echinozoa</taxon>
        <taxon>Echinoidea</taxon>
        <taxon>Euechinoidea</taxon>
        <taxon>Echinacea</taxon>
        <taxon>Camarodonta</taxon>
        <taxon>Echinidea</taxon>
        <taxon>Strongylocentrotidae</taxon>
        <taxon>Strongylocentrotus</taxon>
    </lineage>
</organism>
<evidence type="ECO:0000256" key="10">
    <source>
        <dbReference type="ARBA" id="ARBA00049432"/>
    </source>
</evidence>
<evidence type="ECO:0000256" key="6">
    <source>
        <dbReference type="ARBA" id="ARBA00023180"/>
    </source>
</evidence>
<evidence type="ECO:0000259" key="11">
    <source>
        <dbReference type="Pfam" id="PF04577"/>
    </source>
</evidence>
<evidence type="ECO:0000256" key="9">
    <source>
        <dbReference type="ARBA" id="ARBA00048317"/>
    </source>
</evidence>
<keyword evidence="3" id="KW-0808">Transferase</keyword>
<dbReference type="EnsemblMetazoa" id="XM_030972863">
    <property type="protein sequence ID" value="XP_030828723"/>
    <property type="gene ID" value="LOC100890388"/>
</dbReference>
<protein>
    <recommendedName>
        <fullName evidence="7">EGF domain-specific O-linked N-acetylglucosamine transferase</fullName>
        <ecNumber evidence="1">2.4.1.255</ecNumber>
    </recommendedName>
    <alternativeName>
        <fullName evidence="8">Extracellular O-linked N-acetylglucosamine transferase</fullName>
    </alternativeName>
</protein>
<dbReference type="PANTHER" id="PTHR20961:SF148">
    <property type="entry name" value="EGF DOMAIN-SPECIFIC O-LINKED N-ACETYLGLUCOSAMINE TRANSFERASE"/>
    <property type="match status" value="1"/>
</dbReference>
<comment type="catalytic activity">
    <reaction evidence="10">
        <text>L-threonyl-[protein] + UDP-N-acetyl-alpha-D-glucosamine = 3-O-(N-acetyl-beta-D-glucosaminyl)-L-threonyl-[protein] + UDP + H(+)</text>
        <dbReference type="Rhea" id="RHEA:48908"/>
        <dbReference type="Rhea" id="RHEA-COMP:11060"/>
        <dbReference type="Rhea" id="RHEA-COMP:12252"/>
        <dbReference type="ChEBI" id="CHEBI:15378"/>
        <dbReference type="ChEBI" id="CHEBI:30013"/>
        <dbReference type="ChEBI" id="CHEBI:57705"/>
        <dbReference type="ChEBI" id="CHEBI:58223"/>
        <dbReference type="ChEBI" id="CHEBI:90840"/>
        <dbReference type="EC" id="2.4.1.255"/>
    </reaction>
</comment>
<keyword evidence="4" id="KW-0732">Signal</keyword>
<dbReference type="GeneID" id="100890388"/>
<keyword evidence="2" id="KW-0328">Glycosyltransferase</keyword>
<keyword evidence="13" id="KW-1185">Reference proteome</keyword>
<reference evidence="12" key="2">
    <citation type="submission" date="2021-01" db="UniProtKB">
        <authorList>
            <consortium name="EnsemblMetazoa"/>
        </authorList>
    </citation>
    <scope>IDENTIFICATION</scope>
</reference>
<evidence type="ECO:0000256" key="1">
    <source>
        <dbReference type="ARBA" id="ARBA00011970"/>
    </source>
</evidence>
<reference evidence="13" key="1">
    <citation type="submission" date="2015-02" db="EMBL/GenBank/DDBJ databases">
        <title>Genome sequencing for Strongylocentrotus purpuratus.</title>
        <authorList>
            <person name="Murali S."/>
            <person name="Liu Y."/>
            <person name="Vee V."/>
            <person name="English A."/>
            <person name="Wang M."/>
            <person name="Skinner E."/>
            <person name="Han Y."/>
            <person name="Muzny D.M."/>
            <person name="Worley K.C."/>
            <person name="Gibbs R.A."/>
        </authorList>
    </citation>
    <scope>NUCLEOTIDE SEQUENCE</scope>
</reference>
<dbReference type="Proteomes" id="UP000007110">
    <property type="component" value="Unassembled WGS sequence"/>
</dbReference>
<comment type="catalytic activity">
    <reaction evidence="9">
        <text>L-seryl-[protein] + UDP-N-acetyl-alpha-D-glucosamine = 3-O-(N-acetyl-beta-D-glucosaminyl)-L-seryl-[protein] + UDP + H(+)</text>
        <dbReference type="Rhea" id="RHEA:48904"/>
        <dbReference type="Rhea" id="RHEA-COMP:9863"/>
        <dbReference type="Rhea" id="RHEA-COMP:12251"/>
        <dbReference type="ChEBI" id="CHEBI:15378"/>
        <dbReference type="ChEBI" id="CHEBI:29999"/>
        <dbReference type="ChEBI" id="CHEBI:57705"/>
        <dbReference type="ChEBI" id="CHEBI:58223"/>
        <dbReference type="ChEBI" id="CHEBI:90838"/>
        <dbReference type="EC" id="2.4.1.255"/>
    </reaction>
</comment>
<evidence type="ECO:0000256" key="7">
    <source>
        <dbReference type="ARBA" id="ARBA00040944"/>
    </source>
</evidence>
<evidence type="ECO:0000313" key="12">
    <source>
        <dbReference type="EnsemblMetazoa" id="XP_030828723"/>
    </source>
</evidence>
<dbReference type="CTD" id="285203"/>
<evidence type="ECO:0000256" key="3">
    <source>
        <dbReference type="ARBA" id="ARBA00022679"/>
    </source>
</evidence>
<feature type="domain" description="Glycosyltransferase 61 catalytic" evidence="11">
    <location>
        <begin position="214"/>
        <end position="316"/>
    </location>
</feature>